<evidence type="ECO:0000259" key="9">
    <source>
        <dbReference type="PROSITE" id="PS50928"/>
    </source>
</evidence>
<evidence type="ECO:0000256" key="2">
    <source>
        <dbReference type="ARBA" id="ARBA00007069"/>
    </source>
</evidence>
<dbReference type="GO" id="GO:0005886">
    <property type="term" value="C:plasma membrane"/>
    <property type="evidence" value="ECO:0007669"/>
    <property type="project" value="UniProtKB-SubCell"/>
</dbReference>
<evidence type="ECO:0000313" key="11">
    <source>
        <dbReference type="Proteomes" id="UP000232163"/>
    </source>
</evidence>
<dbReference type="Pfam" id="PF00528">
    <property type="entry name" value="BPD_transp_1"/>
    <property type="match status" value="1"/>
</dbReference>
<dbReference type="Proteomes" id="UP000232163">
    <property type="component" value="Unassembled WGS sequence"/>
</dbReference>
<evidence type="ECO:0000256" key="5">
    <source>
        <dbReference type="ARBA" id="ARBA00022692"/>
    </source>
</evidence>
<dbReference type="GO" id="GO:0055085">
    <property type="term" value="P:transmembrane transport"/>
    <property type="evidence" value="ECO:0007669"/>
    <property type="project" value="InterPro"/>
</dbReference>
<keyword evidence="5 8" id="KW-0812">Transmembrane</keyword>
<feature type="transmembrane region" description="Helical" evidence="8">
    <location>
        <begin position="179"/>
        <end position="204"/>
    </location>
</feature>
<dbReference type="SUPFAM" id="SSF161098">
    <property type="entry name" value="MetI-like"/>
    <property type="match status" value="1"/>
</dbReference>
<name>A0A2N9VUB4_9HYPH</name>
<evidence type="ECO:0000256" key="8">
    <source>
        <dbReference type="RuleBase" id="RU363032"/>
    </source>
</evidence>
<organism evidence="10 11">
    <name type="scientific">Phyllobacterium zundukense</name>
    <dbReference type="NCBI Taxonomy" id="1867719"/>
    <lineage>
        <taxon>Bacteria</taxon>
        <taxon>Pseudomonadati</taxon>
        <taxon>Pseudomonadota</taxon>
        <taxon>Alphaproteobacteria</taxon>
        <taxon>Hyphomicrobiales</taxon>
        <taxon>Phyllobacteriaceae</taxon>
        <taxon>Phyllobacterium</taxon>
    </lineage>
</organism>
<gene>
    <name evidence="10" type="ORF">B5P45_21945</name>
</gene>
<keyword evidence="4" id="KW-1003">Cell membrane</keyword>
<dbReference type="InterPro" id="IPR000515">
    <property type="entry name" value="MetI-like"/>
</dbReference>
<sequence length="263" mass="28928">MRSYFNDLPRTVLGASYWLFSIYLVLPLALMMAMSFKEANFIAFPIGNWTLDWYGKVLHDKQFLEASLYSIGIALATTICATIIGVWIALLVSAENIWGKAAIFALACLPAVVPGLINAISMRIFIRTVDIPTGTFAIILSHTVHAVPFVVIMVMTRLRSMPANLVDAARDLGADPFVAFLRVTIPYLMPALLGGMIFCVLTSIDDFVRTFFLGGYQPTLPMLIFAKVQGGMSPEINAMATIVLVVTTVVGLYAEYLTRRSRS</sequence>
<keyword evidence="3 8" id="KW-0813">Transport</keyword>
<feature type="transmembrane region" description="Helical" evidence="8">
    <location>
        <begin position="102"/>
        <end position="126"/>
    </location>
</feature>
<proteinExistence type="inferred from homology"/>
<dbReference type="CDD" id="cd06261">
    <property type="entry name" value="TM_PBP2"/>
    <property type="match status" value="1"/>
</dbReference>
<accession>A0A2N9VUB4</accession>
<protein>
    <submittedName>
        <fullName evidence="10">Spermidine/putrescine ABC transporter permease</fullName>
    </submittedName>
</protein>
<feature type="transmembrane region" description="Helical" evidence="8">
    <location>
        <begin position="236"/>
        <end position="254"/>
    </location>
</feature>
<feature type="transmembrane region" description="Helical" evidence="8">
    <location>
        <begin position="68"/>
        <end position="90"/>
    </location>
</feature>
<dbReference type="InterPro" id="IPR035906">
    <property type="entry name" value="MetI-like_sf"/>
</dbReference>
<dbReference type="AlphaFoldDB" id="A0A2N9VUB4"/>
<evidence type="ECO:0000256" key="4">
    <source>
        <dbReference type="ARBA" id="ARBA00022475"/>
    </source>
</evidence>
<dbReference type="PROSITE" id="PS50928">
    <property type="entry name" value="ABC_TM1"/>
    <property type="match status" value="1"/>
</dbReference>
<evidence type="ECO:0000256" key="3">
    <source>
        <dbReference type="ARBA" id="ARBA00022448"/>
    </source>
</evidence>
<dbReference type="KEGG" id="pht:BLM14_16150"/>
<reference evidence="11" key="1">
    <citation type="journal article" date="2017" name="Int J Environ Stud">
        <title>Does the Miocene-Pliocene relict legume Oxytropis triphylla form nitrogen-fixing nodules with a combination of bacterial strains?</title>
        <authorList>
            <person name="Safronova V."/>
            <person name="Belimov A."/>
            <person name="Sazanova A."/>
            <person name="Kuznetsova I."/>
            <person name="Popova J."/>
            <person name="Andronov E."/>
            <person name="Verkhozina A."/>
            <person name="Tikhonovich I."/>
        </authorList>
    </citation>
    <scope>NUCLEOTIDE SEQUENCE [LARGE SCALE GENOMIC DNA]</scope>
    <source>
        <strain evidence="11">Tri-38</strain>
    </source>
</reference>
<evidence type="ECO:0000313" key="10">
    <source>
        <dbReference type="EMBL" id="PIO43082.1"/>
    </source>
</evidence>
<keyword evidence="11" id="KW-1185">Reference proteome</keyword>
<dbReference type="OrthoDB" id="9808399at2"/>
<feature type="transmembrane region" description="Helical" evidence="8">
    <location>
        <begin position="138"/>
        <end position="158"/>
    </location>
</feature>
<dbReference type="RefSeq" id="WP_100000366.1">
    <property type="nucleotide sequence ID" value="NZ_CP017940.1"/>
</dbReference>
<dbReference type="Gene3D" id="1.10.3720.10">
    <property type="entry name" value="MetI-like"/>
    <property type="match status" value="1"/>
</dbReference>
<evidence type="ECO:0000256" key="1">
    <source>
        <dbReference type="ARBA" id="ARBA00004651"/>
    </source>
</evidence>
<evidence type="ECO:0000256" key="7">
    <source>
        <dbReference type="ARBA" id="ARBA00023136"/>
    </source>
</evidence>
<comment type="caution">
    <text evidence="10">The sequence shown here is derived from an EMBL/GenBank/DDBJ whole genome shotgun (WGS) entry which is preliminary data.</text>
</comment>
<dbReference type="EMBL" id="MZMT01000049">
    <property type="protein sequence ID" value="PIO43082.1"/>
    <property type="molecule type" value="Genomic_DNA"/>
</dbReference>
<comment type="similarity">
    <text evidence="2">Belongs to the binding-protein-dependent transport system permease family. CysTW subfamily.</text>
</comment>
<feature type="domain" description="ABC transmembrane type-1" evidence="9">
    <location>
        <begin position="67"/>
        <end position="254"/>
    </location>
</feature>
<comment type="subcellular location">
    <subcellularLocation>
        <location evidence="1 8">Cell membrane</location>
        <topology evidence="1 8">Multi-pass membrane protein</topology>
    </subcellularLocation>
</comment>
<keyword evidence="7 8" id="KW-0472">Membrane</keyword>
<dbReference type="PANTHER" id="PTHR43848">
    <property type="entry name" value="PUTRESCINE TRANSPORT SYSTEM PERMEASE PROTEIN POTI"/>
    <property type="match status" value="1"/>
</dbReference>
<keyword evidence="6 8" id="KW-1133">Transmembrane helix</keyword>
<evidence type="ECO:0000256" key="6">
    <source>
        <dbReference type="ARBA" id="ARBA00022989"/>
    </source>
</evidence>
<feature type="transmembrane region" description="Helical" evidence="8">
    <location>
        <begin position="12"/>
        <end position="34"/>
    </location>
</feature>
<dbReference type="InterPro" id="IPR051789">
    <property type="entry name" value="Bact_Polyamine_Transport"/>
</dbReference>
<dbReference type="PANTHER" id="PTHR43848:SF2">
    <property type="entry name" value="PUTRESCINE TRANSPORT SYSTEM PERMEASE PROTEIN POTI"/>
    <property type="match status" value="1"/>
</dbReference>